<dbReference type="PANTHER" id="PTHR36007">
    <property type="entry name" value="TRANSPORT PROTEIN-RELATED"/>
    <property type="match status" value="1"/>
</dbReference>
<evidence type="ECO:0000256" key="1">
    <source>
        <dbReference type="SAM" id="Phobius"/>
    </source>
</evidence>
<dbReference type="AlphaFoldDB" id="X0RTB5"/>
<accession>X0RTB5</accession>
<name>X0RTB5_9ZZZZ</name>
<dbReference type="PANTHER" id="PTHR36007:SF2">
    <property type="entry name" value="TRANSPORT PROTEIN-RELATED"/>
    <property type="match status" value="1"/>
</dbReference>
<feature type="transmembrane region" description="Helical" evidence="1">
    <location>
        <begin position="146"/>
        <end position="175"/>
    </location>
</feature>
<evidence type="ECO:0008006" key="3">
    <source>
        <dbReference type="Google" id="ProtNLM"/>
    </source>
</evidence>
<reference evidence="2" key="1">
    <citation type="journal article" date="2014" name="Front. Microbiol.">
        <title>High frequency of phylogenetically diverse reductive dehalogenase-homologous genes in deep subseafloor sedimentary metagenomes.</title>
        <authorList>
            <person name="Kawai M."/>
            <person name="Futagami T."/>
            <person name="Toyoda A."/>
            <person name="Takaki Y."/>
            <person name="Nishi S."/>
            <person name="Hori S."/>
            <person name="Arai W."/>
            <person name="Tsubouchi T."/>
            <person name="Morono Y."/>
            <person name="Uchiyama I."/>
            <person name="Ito T."/>
            <person name="Fujiyama A."/>
            <person name="Inagaki F."/>
            <person name="Takami H."/>
        </authorList>
    </citation>
    <scope>NUCLEOTIDE SEQUENCE</scope>
    <source>
        <strain evidence="2">Expedition CK06-06</strain>
    </source>
</reference>
<keyword evidence="1" id="KW-1133">Transmembrane helix</keyword>
<keyword evidence="1" id="KW-0472">Membrane</keyword>
<feature type="transmembrane region" description="Helical" evidence="1">
    <location>
        <begin position="101"/>
        <end position="126"/>
    </location>
</feature>
<keyword evidence="1" id="KW-0812">Transmembrane</keyword>
<sequence>MYEDLVNLGVSKPLVEFIISMLPVVELRGALPVAINVYNIQWYFALPIAFIGNLIPIPFLFFFLERLRRLSARMGIIGVWVEKFLNHTRQRAELIEKYGRLGLVLFVAIPLPVTGAWTGSIAAYLLGMKFRDALLPICLGVLISGIVVTVLCLLGWVGAIIAGIGFGALVLLWLWPRRGESKT</sequence>
<evidence type="ECO:0000313" key="2">
    <source>
        <dbReference type="EMBL" id="GAF72023.1"/>
    </source>
</evidence>
<gene>
    <name evidence="2" type="ORF">S01H1_05249</name>
</gene>
<dbReference type="InterPro" id="IPR009577">
    <property type="entry name" value="Sm_multidrug_ex"/>
</dbReference>
<comment type="caution">
    <text evidence="2">The sequence shown here is derived from an EMBL/GenBank/DDBJ whole genome shotgun (WGS) entry which is preliminary data.</text>
</comment>
<protein>
    <recommendedName>
        <fullName evidence="3">Small multi-drug export protein</fullName>
    </recommendedName>
</protein>
<dbReference type="Pfam" id="PF06695">
    <property type="entry name" value="Sm_multidrug_ex"/>
    <property type="match status" value="1"/>
</dbReference>
<proteinExistence type="predicted"/>
<organism evidence="2">
    <name type="scientific">marine sediment metagenome</name>
    <dbReference type="NCBI Taxonomy" id="412755"/>
    <lineage>
        <taxon>unclassified sequences</taxon>
        <taxon>metagenomes</taxon>
        <taxon>ecological metagenomes</taxon>
    </lineage>
</organism>
<feature type="transmembrane region" description="Helical" evidence="1">
    <location>
        <begin position="42"/>
        <end position="64"/>
    </location>
</feature>
<dbReference type="EMBL" id="BARS01002735">
    <property type="protein sequence ID" value="GAF72023.1"/>
    <property type="molecule type" value="Genomic_DNA"/>
</dbReference>